<evidence type="ECO:0000313" key="1">
    <source>
        <dbReference type="EMBL" id="CBH26135.1"/>
    </source>
</evidence>
<feature type="non-terminal residue" evidence="1">
    <location>
        <position position="1"/>
    </location>
</feature>
<name>D7FB65_9HYME</name>
<dbReference type="EMBL" id="FN557473">
    <property type="protein sequence ID" value="CBH26135.1"/>
    <property type="molecule type" value="mRNA"/>
</dbReference>
<protein>
    <submittedName>
        <fullName evidence="1">GfV-C17-ORF1-like protein</fullName>
    </submittedName>
</protein>
<reference evidence="1" key="2">
    <citation type="submission" date="2010-06" db="EMBL/GenBank/DDBJ databases">
        <title>Identification of bracovirus particle proteins and analysis of their transcript levels at the stage of virion formation.</title>
        <authorList>
            <person name="Wetterwald C."/>
            <person name="Roth T."/>
            <person name="Kaeslin M."/>
            <person name="Anaheim M."/>
            <person name="Wespi G."/>
            <person name="Heller M."/>
            <person name="Meser P."/>
            <person name="Roditi I."/>
            <person name="Pfister-Wilhelm R."/>
            <person name="Bezier A."/>
            <person name="Gyapay G."/>
            <person name="Drezen J.M."/>
            <person name="Lanzrein B."/>
        </authorList>
    </citation>
    <scope>NUCLEOTIDE SEQUENCE</scope>
    <source>
        <tissue evidence="1">Ovary</tissue>
    </source>
</reference>
<reference evidence="1" key="1">
    <citation type="submission" date="2009-10" db="EMBL/GenBank/DDBJ databases">
        <authorList>
            <person name="Annaheim M."/>
        </authorList>
    </citation>
    <scope>NUCLEOTIDE SEQUENCE</scope>
    <source>
        <tissue evidence="1">Ovary</tissue>
    </source>
</reference>
<organism evidence="1">
    <name type="scientific">Chelonus inanitus</name>
    <dbReference type="NCBI Taxonomy" id="49201"/>
    <lineage>
        <taxon>Eukaryota</taxon>
        <taxon>Metazoa</taxon>
        <taxon>Ecdysozoa</taxon>
        <taxon>Arthropoda</taxon>
        <taxon>Hexapoda</taxon>
        <taxon>Insecta</taxon>
        <taxon>Pterygota</taxon>
        <taxon>Neoptera</taxon>
        <taxon>Endopterygota</taxon>
        <taxon>Hymenoptera</taxon>
        <taxon>Apocrita</taxon>
        <taxon>Ichneumonoidea</taxon>
        <taxon>Braconidae</taxon>
        <taxon>Cheloninae</taxon>
        <taxon>Chelonus</taxon>
    </lineage>
</organism>
<gene>
    <name evidence="1" type="primary">GfVC17</name>
</gene>
<proteinExistence type="evidence at transcript level"/>
<accession>D7FB65</accession>
<sequence length="70" mass="8056">QWLGDGAFYTPPAIFAQLYVIHGLKDGKTLPLVYLLAPNKSKAMYIQFLKRLRDSVPNSKPDQMMIDFFH</sequence>
<dbReference type="AlphaFoldDB" id="D7FB65"/>